<feature type="region of interest" description="Disordered" evidence="1">
    <location>
        <begin position="1"/>
        <end position="20"/>
    </location>
</feature>
<feature type="compositionally biased region" description="Polar residues" evidence="1">
    <location>
        <begin position="9"/>
        <end position="20"/>
    </location>
</feature>
<keyword evidence="2" id="KW-0472">Membrane</keyword>
<gene>
    <name evidence="3" type="ORF">Clacol_000042</name>
</gene>
<accession>A0AAV4ZYW7</accession>
<evidence type="ECO:0008006" key="5">
    <source>
        <dbReference type="Google" id="ProtNLM"/>
    </source>
</evidence>
<dbReference type="Proteomes" id="UP001050691">
    <property type="component" value="Unassembled WGS sequence"/>
</dbReference>
<dbReference type="EMBL" id="BPWL01000001">
    <property type="protein sequence ID" value="GJJ05855.1"/>
    <property type="molecule type" value="Genomic_DNA"/>
</dbReference>
<dbReference type="Gene3D" id="2.60.120.260">
    <property type="entry name" value="Galactose-binding domain-like"/>
    <property type="match status" value="1"/>
</dbReference>
<organism evidence="3 4">
    <name type="scientific">Clathrus columnatus</name>
    <dbReference type="NCBI Taxonomy" id="1419009"/>
    <lineage>
        <taxon>Eukaryota</taxon>
        <taxon>Fungi</taxon>
        <taxon>Dikarya</taxon>
        <taxon>Basidiomycota</taxon>
        <taxon>Agaricomycotina</taxon>
        <taxon>Agaricomycetes</taxon>
        <taxon>Phallomycetidae</taxon>
        <taxon>Phallales</taxon>
        <taxon>Clathraceae</taxon>
        <taxon>Clathrus</taxon>
    </lineage>
</organism>
<evidence type="ECO:0000256" key="2">
    <source>
        <dbReference type="SAM" id="Phobius"/>
    </source>
</evidence>
<feature type="transmembrane region" description="Helical" evidence="2">
    <location>
        <begin position="243"/>
        <end position="266"/>
    </location>
</feature>
<evidence type="ECO:0000313" key="3">
    <source>
        <dbReference type="EMBL" id="GJJ05855.1"/>
    </source>
</evidence>
<dbReference type="AlphaFoldDB" id="A0AAV4ZYW7"/>
<sequence length="390" mass="42357">MSHQKTQERALQSSGESQTYDRTLHLDNEPAFVGNGNGNNTFQFPLWNAQNLSNAQHTAVITNIPTTQGKFLDIDYISIGRELGPPGFTGSISTLVFDDESLSMTYSPPGSWMLISDFKAFDSTLHQTPSVSLSFQGSSIEIYGLYVNAPFQVYLDSQSPLNLAGPNIDLNSQQEHEQTLLYLADGLNENETHTLTLFSSIANPGRPLFIDYAIVRRSQNFSDVIFTIPATLSPTTSKSMTGAIAGGVVGGIAGLATISFIGFIFLRHWKSSRFTNAARIDLFSPVISEIGPIESTPFVVPGNTGLFSTKESSSLPVSVPRAALASDSPQEGTVQVGGQQVSDMIRGSPNQPYTNMSMQNDIMEEEDAGPFEHSTLPPRYNDDWLGAIAR</sequence>
<reference evidence="3" key="1">
    <citation type="submission" date="2021-10" db="EMBL/GenBank/DDBJ databases">
        <title>De novo Genome Assembly of Clathrus columnatus (Basidiomycota, Fungi) Using Illumina and Nanopore Sequence Data.</title>
        <authorList>
            <person name="Ogiso-Tanaka E."/>
            <person name="Itagaki H."/>
            <person name="Hosoya T."/>
            <person name="Hosaka K."/>
        </authorList>
    </citation>
    <scope>NUCLEOTIDE SEQUENCE</scope>
    <source>
        <strain evidence="3">MO-923</strain>
    </source>
</reference>
<proteinExistence type="predicted"/>
<keyword evidence="2" id="KW-1133">Transmembrane helix</keyword>
<name>A0AAV4ZYW7_9AGAM</name>
<comment type="caution">
    <text evidence="3">The sequence shown here is derived from an EMBL/GenBank/DDBJ whole genome shotgun (WGS) entry which is preliminary data.</text>
</comment>
<protein>
    <recommendedName>
        <fullName evidence="5">Peptidase A1 domain-containing protein</fullName>
    </recommendedName>
</protein>
<evidence type="ECO:0000256" key="1">
    <source>
        <dbReference type="SAM" id="MobiDB-lite"/>
    </source>
</evidence>
<keyword evidence="2" id="KW-0812">Transmembrane</keyword>
<evidence type="ECO:0000313" key="4">
    <source>
        <dbReference type="Proteomes" id="UP001050691"/>
    </source>
</evidence>
<keyword evidence="4" id="KW-1185">Reference proteome</keyword>